<feature type="region of interest" description="Disordered" evidence="1">
    <location>
        <begin position="1"/>
        <end position="21"/>
    </location>
</feature>
<dbReference type="OrthoDB" id="10303942at2759"/>
<name>A0A1Q9ETE9_SYMMI</name>
<dbReference type="EMBL" id="LSRX01000074">
    <property type="protein sequence ID" value="OLQ10681.1"/>
    <property type="molecule type" value="Genomic_DNA"/>
</dbReference>
<reference evidence="2 3" key="1">
    <citation type="submission" date="2016-02" db="EMBL/GenBank/DDBJ databases">
        <title>Genome analysis of coral dinoflagellate symbionts highlights evolutionary adaptations to a symbiotic lifestyle.</title>
        <authorList>
            <person name="Aranda M."/>
            <person name="Li Y."/>
            <person name="Liew Y.J."/>
            <person name="Baumgarten S."/>
            <person name="Simakov O."/>
            <person name="Wilson M."/>
            <person name="Piel J."/>
            <person name="Ashoor H."/>
            <person name="Bougouffa S."/>
            <person name="Bajic V.B."/>
            <person name="Ryu T."/>
            <person name="Ravasi T."/>
            <person name="Bayer T."/>
            <person name="Micklem G."/>
            <person name="Kim H."/>
            <person name="Bhak J."/>
            <person name="Lajeunesse T.C."/>
            <person name="Voolstra C.R."/>
        </authorList>
    </citation>
    <scope>NUCLEOTIDE SEQUENCE [LARGE SCALE GENOMIC DNA]</scope>
    <source>
        <strain evidence="2 3">CCMP2467</strain>
    </source>
</reference>
<gene>
    <name evidence="2" type="ORF">AK812_SmicGene5598</name>
</gene>
<evidence type="ECO:0000313" key="3">
    <source>
        <dbReference type="Proteomes" id="UP000186817"/>
    </source>
</evidence>
<keyword evidence="3" id="KW-1185">Reference proteome</keyword>
<protein>
    <submittedName>
        <fullName evidence="2">Uncharacterized protein</fullName>
    </submittedName>
</protein>
<evidence type="ECO:0000256" key="1">
    <source>
        <dbReference type="SAM" id="MobiDB-lite"/>
    </source>
</evidence>
<proteinExistence type="predicted"/>
<feature type="region of interest" description="Disordered" evidence="1">
    <location>
        <begin position="203"/>
        <end position="226"/>
    </location>
</feature>
<accession>A0A1Q9ETE9</accession>
<dbReference type="AlphaFoldDB" id="A0A1Q9ETE9"/>
<evidence type="ECO:0000313" key="2">
    <source>
        <dbReference type="EMBL" id="OLQ10681.1"/>
    </source>
</evidence>
<organism evidence="2 3">
    <name type="scientific">Symbiodinium microadriaticum</name>
    <name type="common">Dinoflagellate</name>
    <name type="synonym">Zooxanthella microadriatica</name>
    <dbReference type="NCBI Taxonomy" id="2951"/>
    <lineage>
        <taxon>Eukaryota</taxon>
        <taxon>Sar</taxon>
        <taxon>Alveolata</taxon>
        <taxon>Dinophyceae</taxon>
        <taxon>Suessiales</taxon>
        <taxon>Symbiodiniaceae</taxon>
        <taxon>Symbiodinium</taxon>
    </lineage>
</organism>
<dbReference type="Proteomes" id="UP000186817">
    <property type="component" value="Unassembled WGS sequence"/>
</dbReference>
<sequence length="305" mass="32890">MGLADSHRSARQPTLSGDTRRGLFQLCNPCGSSVEDAEVDPTPGRRDDCPAASEADKLVASFCDAVPKLRVLPTEEELATFWAGGDRLDQAQLCLAIRQHLTRSAEGPWQLQARMLRVLISAFCRQPRGRALATSALAGSGEGLVRQLAVAEVPEVREEAARLVQLLELSRSLPTGESLLDVAKPEASVDLLDLSPTAMRSTAFSEASSVDRQRQSSTDTAAAPAGSDVAMSQLKDLIFTAAPECYHLGDPGAECGNQELEQMYSFVLRPKVVIPYVPPREAKVASKSSDPFEFVSDHVRQMTVA</sequence>
<comment type="caution">
    <text evidence="2">The sequence shown here is derived from an EMBL/GenBank/DDBJ whole genome shotgun (WGS) entry which is preliminary data.</text>
</comment>